<protein>
    <recommendedName>
        <fullName evidence="4">PH domain-containing protein</fullName>
    </recommendedName>
</protein>
<name>A0A6G9YRV4_9NOCA</name>
<keyword evidence="1" id="KW-1133">Transmembrane helix</keyword>
<organism evidence="2 3">
    <name type="scientific">Nocardia arthritidis</name>
    <dbReference type="NCBI Taxonomy" id="228602"/>
    <lineage>
        <taxon>Bacteria</taxon>
        <taxon>Bacillati</taxon>
        <taxon>Actinomycetota</taxon>
        <taxon>Actinomycetes</taxon>
        <taxon>Mycobacteriales</taxon>
        <taxon>Nocardiaceae</taxon>
        <taxon>Nocardia</taxon>
    </lineage>
</organism>
<keyword evidence="1" id="KW-0472">Membrane</keyword>
<reference evidence="2 3" key="1">
    <citation type="journal article" date="2019" name="ACS Chem. Biol.">
        <title>Identification and Mobilization of a Cryptic Antibiotic Biosynthesis Gene Locus from a Human-Pathogenic Nocardia Isolate.</title>
        <authorList>
            <person name="Herisse M."/>
            <person name="Ishida K."/>
            <person name="Porter J.L."/>
            <person name="Howden B."/>
            <person name="Hertweck C."/>
            <person name="Stinear T.P."/>
            <person name="Pidot S.J."/>
        </authorList>
    </citation>
    <scope>NUCLEOTIDE SEQUENCE [LARGE SCALE GENOMIC DNA]</scope>
    <source>
        <strain evidence="2 3">AUSMDU00012717</strain>
    </source>
</reference>
<dbReference type="EMBL" id="CP046172">
    <property type="protein sequence ID" value="QIS15891.1"/>
    <property type="molecule type" value="Genomic_DNA"/>
</dbReference>
<evidence type="ECO:0000313" key="3">
    <source>
        <dbReference type="Proteomes" id="UP000503540"/>
    </source>
</evidence>
<accession>A0A6G9YRV4</accession>
<keyword evidence="3" id="KW-1185">Reference proteome</keyword>
<gene>
    <name evidence="2" type="ORF">F5544_40375</name>
</gene>
<dbReference type="KEGG" id="nah:F5544_40375"/>
<evidence type="ECO:0008006" key="4">
    <source>
        <dbReference type="Google" id="ProtNLM"/>
    </source>
</evidence>
<evidence type="ECO:0000256" key="1">
    <source>
        <dbReference type="SAM" id="Phobius"/>
    </source>
</evidence>
<dbReference type="AlphaFoldDB" id="A0A6G9YRV4"/>
<proteinExistence type="predicted"/>
<evidence type="ECO:0000313" key="2">
    <source>
        <dbReference type="EMBL" id="QIS15891.1"/>
    </source>
</evidence>
<feature type="transmembrane region" description="Helical" evidence="1">
    <location>
        <begin position="41"/>
        <end position="60"/>
    </location>
</feature>
<keyword evidence="1" id="KW-0812">Transmembrane</keyword>
<sequence length="177" mass="19323">MTTVHAGVVPARRVLGYSAIGLLVLGAVCAGFVIGFGINRVFTGLLIGIVLAIATLALLFTRDSVVLAEEAIYRRKPWSVSSFGWDRVVAGRFALDERARWTLALDLTAGAERHGELVLLSIPPVVGPVAGAYDLRKREQVTEIREMLRRKRVPVTVLPEIAGALHNYWQIAPPTTR</sequence>
<feature type="transmembrane region" description="Helical" evidence="1">
    <location>
        <begin position="14"/>
        <end position="34"/>
    </location>
</feature>
<dbReference type="Proteomes" id="UP000503540">
    <property type="component" value="Chromosome"/>
</dbReference>